<sequence>MGWRVCSTSSCPHLVQSPASKCEECRRRQEDRRRTRGASPYNTAGHRRFRAQVLARDPFCVCPGDIGSGGCGKHHGMCGRRSSVADHYPYERVELIDMSLDPDDPQYGRGLCAACHNAKTARTRPAGFRSQ</sequence>
<reference evidence="1 2" key="1">
    <citation type="submission" date="2014-03" db="EMBL/GenBank/DDBJ databases">
        <title>Genomics of Bifidobacteria.</title>
        <authorList>
            <person name="Ventura M."/>
            <person name="Milani C."/>
            <person name="Lugli G.A."/>
        </authorList>
    </citation>
    <scope>NUCLEOTIDE SEQUENCE [LARGE SCALE GENOMIC DNA]</scope>
    <source>
        <strain evidence="1 2">DSM 23969</strain>
    </source>
</reference>
<accession>A0A086ZYV9</accession>
<comment type="caution">
    <text evidence="1">The sequence shown here is derived from an EMBL/GenBank/DDBJ whole genome shotgun (WGS) entry which is preliminary data.</text>
</comment>
<dbReference type="eggNOG" id="ENOG50343VS">
    <property type="taxonomic scope" value="Bacteria"/>
</dbReference>
<dbReference type="OrthoDB" id="3234360at2"/>
<dbReference type="STRING" id="1437608.GCA_000771645_00279"/>
<evidence type="ECO:0000313" key="2">
    <source>
        <dbReference type="Proteomes" id="UP000029108"/>
    </source>
</evidence>
<evidence type="ECO:0000313" key="1">
    <source>
        <dbReference type="EMBL" id="KFI51709.1"/>
    </source>
</evidence>
<proteinExistence type="predicted"/>
<dbReference type="Proteomes" id="UP000029108">
    <property type="component" value="Unassembled WGS sequence"/>
</dbReference>
<organism evidence="1 2">
    <name type="scientific">Bifidobacterium biavatii DSM 23969</name>
    <dbReference type="NCBI Taxonomy" id="1437608"/>
    <lineage>
        <taxon>Bacteria</taxon>
        <taxon>Bacillati</taxon>
        <taxon>Actinomycetota</taxon>
        <taxon>Actinomycetes</taxon>
        <taxon>Bifidobacteriales</taxon>
        <taxon>Bifidobacteriaceae</taxon>
        <taxon>Bifidobacterium</taxon>
    </lineage>
</organism>
<name>A0A086ZYV9_9BIFI</name>
<keyword evidence="2" id="KW-1185">Reference proteome</keyword>
<gene>
    <name evidence="1" type="ORF">BBIA_0622</name>
</gene>
<protein>
    <submittedName>
        <fullName evidence="1">Phage holin</fullName>
    </submittedName>
</protein>
<dbReference type="AlphaFoldDB" id="A0A086ZYV9"/>
<dbReference type="RefSeq" id="WP_033493755.1">
    <property type="nucleotide sequence ID" value="NZ_JDUU01000010.1"/>
</dbReference>
<dbReference type="EMBL" id="JGYN01000008">
    <property type="protein sequence ID" value="KFI51709.1"/>
    <property type="molecule type" value="Genomic_DNA"/>
</dbReference>